<evidence type="ECO:0000256" key="2">
    <source>
        <dbReference type="SAM" id="Phobius"/>
    </source>
</evidence>
<dbReference type="STRING" id="1684307.A0A316TZV6"/>
<keyword evidence="2" id="KW-0812">Transmembrane</keyword>
<protein>
    <submittedName>
        <fullName evidence="3">Uncharacterized protein</fullName>
    </submittedName>
</protein>
<dbReference type="RefSeq" id="XP_025345876.1">
    <property type="nucleotide sequence ID" value="XM_025495392.1"/>
</dbReference>
<accession>A0A316TZV6</accession>
<organism evidence="3 4">
    <name type="scientific">Pseudomicrostroma glucosiphilum</name>
    <dbReference type="NCBI Taxonomy" id="1684307"/>
    <lineage>
        <taxon>Eukaryota</taxon>
        <taxon>Fungi</taxon>
        <taxon>Dikarya</taxon>
        <taxon>Basidiomycota</taxon>
        <taxon>Ustilaginomycotina</taxon>
        <taxon>Exobasidiomycetes</taxon>
        <taxon>Microstromatales</taxon>
        <taxon>Microstromatales incertae sedis</taxon>
        <taxon>Pseudomicrostroma</taxon>
    </lineage>
</organism>
<dbReference type="OrthoDB" id="3365812at2759"/>
<keyword evidence="2" id="KW-1133">Transmembrane helix</keyword>
<feature type="compositionally biased region" description="Gly residues" evidence="1">
    <location>
        <begin position="311"/>
        <end position="326"/>
    </location>
</feature>
<feature type="transmembrane region" description="Helical" evidence="2">
    <location>
        <begin position="96"/>
        <end position="120"/>
    </location>
</feature>
<feature type="region of interest" description="Disordered" evidence="1">
    <location>
        <begin position="311"/>
        <end position="401"/>
    </location>
</feature>
<feature type="compositionally biased region" description="Polar residues" evidence="1">
    <location>
        <begin position="227"/>
        <end position="238"/>
    </location>
</feature>
<dbReference type="GeneID" id="37017126"/>
<evidence type="ECO:0000256" key="1">
    <source>
        <dbReference type="SAM" id="MobiDB-lite"/>
    </source>
</evidence>
<name>A0A316TZV6_9BASI</name>
<dbReference type="EMBL" id="KZ819334">
    <property type="protein sequence ID" value="PWN18716.1"/>
    <property type="molecule type" value="Genomic_DNA"/>
</dbReference>
<keyword evidence="2" id="KW-0472">Membrane</keyword>
<dbReference type="AlphaFoldDB" id="A0A316TZV6"/>
<feature type="compositionally biased region" description="Polar residues" evidence="1">
    <location>
        <begin position="381"/>
        <end position="395"/>
    </location>
</feature>
<keyword evidence="4" id="KW-1185">Reference proteome</keyword>
<sequence>MSRFSPSAFISMIEHGILTFSFPLSSPFQAAAAAASQSAATATTSYEPVVVTQVVSTNAGQTPVTITSTSSRPINGQLNGNGDGSSTSTFFANSGAVGGTFAAVGIVALFIIAGIVWMFYRRRKNQRMDADVVAAAGAAAATTRTPFDDDDPEMIEDPSYGAGSGNGAGSHGGYYDGYAPSMLSAGTGPGMAGHGAWGPAAAGGAAAGAAAGYGAYNYGSSDHDGQQYYSDYPSNGQHDPNAYDGAGGYYNGAHSGEGAWSGGHSGSGGETESNLYSTFGAAGAATGYGAGHGQQDSYGGYGDGGYTDGGYDGYGNQGQSYGGEHGNGASQFDGPPVLPNPHAETEGLLDPNVFGDPSPTESHENEGLAYSTGYDEDHQDVPSTVTASESANRLQVRNAEE</sequence>
<evidence type="ECO:0000313" key="4">
    <source>
        <dbReference type="Proteomes" id="UP000245942"/>
    </source>
</evidence>
<evidence type="ECO:0000313" key="3">
    <source>
        <dbReference type="EMBL" id="PWN18716.1"/>
    </source>
</evidence>
<gene>
    <name evidence="3" type="ORF">BCV69DRAFT_60574</name>
</gene>
<feature type="region of interest" description="Disordered" evidence="1">
    <location>
        <begin position="227"/>
        <end position="249"/>
    </location>
</feature>
<dbReference type="Proteomes" id="UP000245942">
    <property type="component" value="Unassembled WGS sequence"/>
</dbReference>
<proteinExistence type="predicted"/>
<reference evidence="3 4" key="1">
    <citation type="journal article" date="2018" name="Mol. Biol. Evol.">
        <title>Broad Genomic Sampling Reveals a Smut Pathogenic Ancestry of the Fungal Clade Ustilaginomycotina.</title>
        <authorList>
            <person name="Kijpornyongpan T."/>
            <person name="Mondo S.J."/>
            <person name="Barry K."/>
            <person name="Sandor L."/>
            <person name="Lee J."/>
            <person name="Lipzen A."/>
            <person name="Pangilinan J."/>
            <person name="LaButti K."/>
            <person name="Hainaut M."/>
            <person name="Henrissat B."/>
            <person name="Grigoriev I.V."/>
            <person name="Spatafora J.W."/>
            <person name="Aime M.C."/>
        </authorList>
    </citation>
    <scope>NUCLEOTIDE SEQUENCE [LARGE SCALE GENOMIC DNA]</scope>
    <source>
        <strain evidence="3 4">MCA 4718</strain>
    </source>
</reference>